<evidence type="ECO:0000256" key="3">
    <source>
        <dbReference type="ARBA" id="ARBA00022691"/>
    </source>
</evidence>
<dbReference type="AlphaFoldDB" id="Q83FX3"/>
<protein>
    <submittedName>
        <fullName evidence="4">O-methyltransferase-like protein</fullName>
        <ecNumber evidence="4">2.1.1.-</ecNumber>
    </submittedName>
</protein>
<dbReference type="GO" id="GO:0032259">
    <property type="term" value="P:methylation"/>
    <property type="evidence" value="ECO:0007669"/>
    <property type="project" value="UniProtKB-KW"/>
</dbReference>
<dbReference type="Pfam" id="PF01596">
    <property type="entry name" value="Methyltransf_3"/>
    <property type="match status" value="1"/>
</dbReference>
<sequence>MKAEINWNFTQSLPKDTEEEKHLRLLSEELYIQSICPAIGAHIKTQVAALPAPQVLEIGTGIGLSALKMVSVNRKAHITTIEVNPDFYNRAKNNLTNYFSCLRFINSNALEVIPRMNRNMYDLVLIDANPRDVLNYFELALGVVKSGGAILVPHALWQGKVASPVYKDEPEISFRALIHEVVNSETFVSCLSPIGDGILTVTKPK</sequence>
<dbReference type="Gene3D" id="3.40.50.150">
    <property type="entry name" value="Vaccinia Virus protein VP39"/>
    <property type="match status" value="1"/>
</dbReference>
<dbReference type="HOGENOM" id="CLU_067676_2_0_11"/>
<dbReference type="EMBL" id="AE014184">
    <property type="protein sequence ID" value="AAO44668.1"/>
    <property type="molecule type" value="Genomic_DNA"/>
</dbReference>
<dbReference type="PANTHER" id="PTHR10509:SF85">
    <property type="entry name" value="O-METHYLTRANSFERASE RV1220C-RELATED"/>
    <property type="match status" value="1"/>
</dbReference>
<evidence type="ECO:0000256" key="1">
    <source>
        <dbReference type="ARBA" id="ARBA00022603"/>
    </source>
</evidence>
<evidence type="ECO:0000313" key="5">
    <source>
        <dbReference type="Proteomes" id="UP000002200"/>
    </source>
</evidence>
<dbReference type="EC" id="2.1.1.-" evidence="4"/>
<dbReference type="KEGG" id="twh:TWT_571"/>
<name>Q83FX3_TROWT</name>
<organism evidence="4 5">
    <name type="scientific">Tropheryma whipplei (strain Twist)</name>
    <name type="common">Whipple's bacillus</name>
    <dbReference type="NCBI Taxonomy" id="203267"/>
    <lineage>
        <taxon>Bacteria</taxon>
        <taxon>Bacillati</taxon>
        <taxon>Actinomycetota</taxon>
        <taxon>Actinomycetes</taxon>
        <taxon>Micrococcales</taxon>
        <taxon>Tropherymataceae</taxon>
        <taxon>Tropheryma</taxon>
    </lineage>
</organism>
<dbReference type="eggNOG" id="COG4122">
    <property type="taxonomic scope" value="Bacteria"/>
</dbReference>
<keyword evidence="3" id="KW-0949">S-adenosyl-L-methionine</keyword>
<dbReference type="Proteomes" id="UP000002200">
    <property type="component" value="Chromosome"/>
</dbReference>
<dbReference type="OrthoDB" id="4774874at2"/>
<dbReference type="GeneID" id="67387966"/>
<keyword evidence="2 4" id="KW-0808">Transferase</keyword>
<gene>
    <name evidence="4" type="ordered locus">TWT_571</name>
</gene>
<dbReference type="InterPro" id="IPR050362">
    <property type="entry name" value="Cation-dep_OMT"/>
</dbReference>
<proteinExistence type="predicted"/>
<keyword evidence="5" id="KW-1185">Reference proteome</keyword>
<dbReference type="InterPro" id="IPR029063">
    <property type="entry name" value="SAM-dependent_MTases_sf"/>
</dbReference>
<accession>Q83FX3</accession>
<dbReference type="PROSITE" id="PS51682">
    <property type="entry name" value="SAM_OMT_I"/>
    <property type="match status" value="1"/>
</dbReference>
<dbReference type="GO" id="GO:0008171">
    <property type="term" value="F:O-methyltransferase activity"/>
    <property type="evidence" value="ECO:0007669"/>
    <property type="project" value="InterPro"/>
</dbReference>
<dbReference type="SUPFAM" id="SSF53335">
    <property type="entry name" value="S-adenosyl-L-methionine-dependent methyltransferases"/>
    <property type="match status" value="1"/>
</dbReference>
<evidence type="ECO:0000256" key="2">
    <source>
        <dbReference type="ARBA" id="ARBA00022679"/>
    </source>
</evidence>
<dbReference type="GO" id="GO:0008757">
    <property type="term" value="F:S-adenosylmethionine-dependent methyltransferase activity"/>
    <property type="evidence" value="ECO:0007669"/>
    <property type="project" value="TreeGrafter"/>
</dbReference>
<dbReference type="InterPro" id="IPR002935">
    <property type="entry name" value="SAM_O-MeTrfase"/>
</dbReference>
<reference evidence="4 5" key="1">
    <citation type="journal article" date="2003" name="Genome Res.">
        <title>Tropheryma whipplei twist: a human pathogenic Actinobacteria with a reduced genome.</title>
        <authorList>
            <person name="Raoult D."/>
            <person name="Ogata H."/>
            <person name="Audic S."/>
            <person name="Robert C."/>
            <person name="Suhre K."/>
            <person name="Drancourt M."/>
            <person name="Claverie J.-M."/>
        </authorList>
    </citation>
    <scope>NUCLEOTIDE SEQUENCE [LARGE SCALE GENOMIC DNA]</scope>
    <source>
        <strain evidence="4 5">Twist</strain>
    </source>
</reference>
<dbReference type="PANTHER" id="PTHR10509">
    <property type="entry name" value="O-METHYLTRANSFERASE-RELATED"/>
    <property type="match status" value="1"/>
</dbReference>
<evidence type="ECO:0000313" key="4">
    <source>
        <dbReference type="EMBL" id="AAO44668.1"/>
    </source>
</evidence>
<dbReference type="CDD" id="cd02440">
    <property type="entry name" value="AdoMet_MTases"/>
    <property type="match status" value="1"/>
</dbReference>
<keyword evidence="1 4" id="KW-0489">Methyltransferase</keyword>
<dbReference type="RefSeq" id="WP_011096148.1">
    <property type="nucleotide sequence ID" value="NC_004572.3"/>
</dbReference>